<dbReference type="HAMAP" id="MF_00239">
    <property type="entry name" value="Cytidyl_kinase_type2"/>
    <property type="match status" value="1"/>
</dbReference>
<evidence type="ECO:0000256" key="4">
    <source>
        <dbReference type="ARBA" id="ARBA00022679"/>
    </source>
</evidence>
<dbReference type="Proteomes" id="UP000011705">
    <property type="component" value="Chromosome"/>
</dbReference>
<dbReference type="NCBIfam" id="TIGR02173">
    <property type="entry name" value="cyt_kin_arch"/>
    <property type="match status" value="1"/>
</dbReference>
<gene>
    <name evidence="10" type="primary">cmk</name>
    <name evidence="11" type="ORF">HMPREF9726_02448</name>
</gene>
<keyword evidence="6 10" id="KW-0418">Kinase</keyword>
<evidence type="ECO:0000256" key="1">
    <source>
        <dbReference type="ARBA" id="ARBA00004496"/>
    </source>
</evidence>
<dbReference type="HOGENOM" id="CLU_079959_1_0_12"/>
<feature type="binding site" evidence="10">
    <location>
        <begin position="20"/>
        <end position="28"/>
    </location>
    <ligand>
        <name>ATP</name>
        <dbReference type="ChEBI" id="CHEBI:30616"/>
    </ligand>
</feature>
<dbReference type="Gene3D" id="3.40.50.300">
    <property type="entry name" value="P-loop containing nucleotide triphosphate hydrolases"/>
    <property type="match status" value="1"/>
</dbReference>
<comment type="catalytic activity">
    <reaction evidence="9 10">
        <text>CMP + ATP = CDP + ADP</text>
        <dbReference type="Rhea" id="RHEA:11600"/>
        <dbReference type="ChEBI" id="CHEBI:30616"/>
        <dbReference type="ChEBI" id="CHEBI:58069"/>
        <dbReference type="ChEBI" id="CHEBI:60377"/>
        <dbReference type="ChEBI" id="CHEBI:456216"/>
        <dbReference type="EC" id="2.7.4.25"/>
    </reaction>
</comment>
<dbReference type="SUPFAM" id="SSF52540">
    <property type="entry name" value="P-loop containing nucleoside triphosphate hydrolases"/>
    <property type="match status" value="1"/>
</dbReference>
<keyword evidence="7 10" id="KW-0067">ATP-binding</keyword>
<keyword evidence="4 10" id="KW-0808">Transferase</keyword>
<evidence type="ECO:0000256" key="9">
    <source>
        <dbReference type="ARBA" id="ARBA00048478"/>
    </source>
</evidence>
<dbReference type="GO" id="GO:0005524">
    <property type="term" value="F:ATP binding"/>
    <property type="evidence" value="ECO:0007669"/>
    <property type="project" value="UniProtKB-UniRule"/>
</dbReference>
<dbReference type="InterPro" id="IPR011892">
    <property type="entry name" value="Cyt_kin_arch"/>
</dbReference>
<dbReference type="AlphaFoldDB" id="A0A0E2E235"/>
<dbReference type="CDD" id="cd02020">
    <property type="entry name" value="CMPK"/>
    <property type="match status" value="1"/>
</dbReference>
<dbReference type="GO" id="GO:0006220">
    <property type="term" value="P:pyrimidine nucleotide metabolic process"/>
    <property type="evidence" value="ECO:0007669"/>
    <property type="project" value="UniProtKB-UniRule"/>
</dbReference>
<dbReference type="EC" id="2.7.4.25" evidence="10"/>
<evidence type="ECO:0000256" key="3">
    <source>
        <dbReference type="ARBA" id="ARBA00022490"/>
    </source>
</evidence>
<evidence type="ECO:0000256" key="2">
    <source>
        <dbReference type="ARBA" id="ARBA00011005"/>
    </source>
</evidence>
<dbReference type="GO" id="GO:0036430">
    <property type="term" value="F:CMP kinase activity"/>
    <property type="evidence" value="ECO:0007669"/>
    <property type="project" value="RHEA"/>
</dbReference>
<dbReference type="InterPro" id="IPR027417">
    <property type="entry name" value="P-loop_NTPase"/>
</dbReference>
<dbReference type="GO" id="GO:0005737">
    <property type="term" value="C:cytoplasm"/>
    <property type="evidence" value="ECO:0007669"/>
    <property type="project" value="UniProtKB-SubCell"/>
</dbReference>
<dbReference type="RefSeq" id="WP_002685975.1">
    <property type="nucleotide sequence ID" value="NZ_CM001795.1"/>
</dbReference>
<evidence type="ECO:0000256" key="6">
    <source>
        <dbReference type="ARBA" id="ARBA00022777"/>
    </source>
</evidence>
<comment type="subcellular location">
    <subcellularLocation>
        <location evidence="1 10">Cytoplasm</location>
    </subcellularLocation>
</comment>
<evidence type="ECO:0000256" key="7">
    <source>
        <dbReference type="ARBA" id="ARBA00022840"/>
    </source>
</evidence>
<dbReference type="PATRIC" id="fig|999432.5.peg.2542"/>
<evidence type="ECO:0000313" key="11">
    <source>
        <dbReference type="EMBL" id="EMB30763.1"/>
    </source>
</evidence>
<evidence type="ECO:0000256" key="10">
    <source>
        <dbReference type="HAMAP-Rule" id="MF_00239"/>
    </source>
</evidence>
<dbReference type="GO" id="GO:0036431">
    <property type="term" value="F:dCMP kinase activity"/>
    <property type="evidence" value="ECO:0007669"/>
    <property type="project" value="InterPro"/>
</dbReference>
<protein>
    <recommendedName>
        <fullName evidence="10">Cytidylate kinase</fullName>
        <shortName evidence="10">CK</shortName>
        <ecNumber evidence="10">2.7.4.25</ecNumber>
    </recommendedName>
    <alternativeName>
        <fullName evidence="10">Cytidine monophosphate kinase</fullName>
        <shortName evidence="10">CMP kinase</shortName>
    </alternativeName>
</protein>
<sequence>MKERNYKIPKGRELRIAISGPSGCGNTTVSTLTAKTLNLPCINYTFKNIAKELNISFEEVLKRAQEDFSFDKTVDKKQIELAEASSCVLGSRLAIWLLKSADLRVYLRASIDVRAKRIQKREGGDIEKIKADTDLRDMEDTRRYKELYGIDNTKYEKADLIIDTDNLTPEKIVKKILDELYSRGLLI</sequence>
<evidence type="ECO:0000256" key="5">
    <source>
        <dbReference type="ARBA" id="ARBA00022741"/>
    </source>
</evidence>
<accession>A0A0E2E235</accession>
<reference evidence="11" key="1">
    <citation type="submission" date="2012-01" db="EMBL/GenBank/DDBJ databases">
        <title>The Genome Sequence of Treponema denticola H-22.</title>
        <authorList>
            <consortium name="The Broad Institute Genome Sequencing Platform"/>
            <person name="Earl A."/>
            <person name="Ward D."/>
            <person name="Feldgarden M."/>
            <person name="Gevers D."/>
            <person name="Blanton J.M."/>
            <person name="Fenno C.J."/>
            <person name="Baranova O.V."/>
            <person name="Mathney J."/>
            <person name="Dewhirst F.E."/>
            <person name="Izard J."/>
            <person name="Young S.K."/>
            <person name="Zeng Q."/>
            <person name="Gargeya S."/>
            <person name="Fitzgerald M."/>
            <person name="Haas B."/>
            <person name="Abouelleil A."/>
            <person name="Alvarado L."/>
            <person name="Arachchi H.M."/>
            <person name="Berlin A."/>
            <person name="Chapman S.B."/>
            <person name="Gearin G."/>
            <person name="Goldberg J."/>
            <person name="Griggs A."/>
            <person name="Gujja S."/>
            <person name="Hansen M."/>
            <person name="Heiman D."/>
            <person name="Howarth C."/>
            <person name="Larimer J."/>
            <person name="Lui A."/>
            <person name="MacDonald P.J.P."/>
            <person name="McCowen C."/>
            <person name="Montmayeur A."/>
            <person name="Murphy C."/>
            <person name="Neiman D."/>
            <person name="Pearson M."/>
            <person name="Priest M."/>
            <person name="Roberts A."/>
            <person name="Saif S."/>
            <person name="Shea T."/>
            <person name="Sisk P."/>
            <person name="Stolte C."/>
            <person name="Sykes S."/>
            <person name="Wortman J."/>
            <person name="Nusbaum C."/>
            <person name="Birren B."/>
        </authorList>
    </citation>
    <scope>NUCLEOTIDE SEQUENCE [LARGE SCALE GENOMIC DNA]</scope>
    <source>
        <strain evidence="11">H-22</strain>
    </source>
</reference>
<dbReference type="InterPro" id="IPR011994">
    <property type="entry name" value="Cytidylate_kinase_dom"/>
</dbReference>
<proteinExistence type="inferred from homology"/>
<keyword evidence="3 10" id="KW-0963">Cytoplasm</keyword>
<dbReference type="Pfam" id="PF13189">
    <property type="entry name" value="Cytidylate_kin2"/>
    <property type="match status" value="1"/>
</dbReference>
<name>A0A0E2E235_TREDN</name>
<evidence type="ECO:0000256" key="8">
    <source>
        <dbReference type="ARBA" id="ARBA00047615"/>
    </source>
</evidence>
<comment type="catalytic activity">
    <reaction evidence="8 10">
        <text>dCMP + ATP = dCDP + ADP</text>
        <dbReference type="Rhea" id="RHEA:25094"/>
        <dbReference type="ChEBI" id="CHEBI:30616"/>
        <dbReference type="ChEBI" id="CHEBI:57566"/>
        <dbReference type="ChEBI" id="CHEBI:58593"/>
        <dbReference type="ChEBI" id="CHEBI:456216"/>
        <dbReference type="EC" id="2.7.4.25"/>
    </reaction>
</comment>
<dbReference type="EMBL" id="AGDV01000021">
    <property type="protein sequence ID" value="EMB30763.1"/>
    <property type="molecule type" value="Genomic_DNA"/>
</dbReference>
<comment type="similarity">
    <text evidence="2 10">Belongs to the cytidylate kinase family. Type 2 subfamily.</text>
</comment>
<comment type="caution">
    <text evidence="11">The sequence shown here is derived from an EMBL/GenBank/DDBJ whole genome shotgun (WGS) entry which is preliminary data.</text>
</comment>
<organism evidence="11">
    <name type="scientific">Treponema denticola H-22</name>
    <dbReference type="NCBI Taxonomy" id="999432"/>
    <lineage>
        <taxon>Bacteria</taxon>
        <taxon>Pseudomonadati</taxon>
        <taxon>Spirochaetota</taxon>
        <taxon>Spirochaetia</taxon>
        <taxon>Spirochaetales</taxon>
        <taxon>Treponemataceae</taxon>
        <taxon>Treponema</taxon>
    </lineage>
</organism>
<keyword evidence="5 10" id="KW-0547">Nucleotide-binding</keyword>